<dbReference type="RefSeq" id="WP_073356517.1">
    <property type="nucleotide sequence ID" value="NZ_FQUZ01000023.1"/>
</dbReference>
<keyword evidence="1" id="KW-0472">Membrane</keyword>
<accession>A0A1M5BR47</accession>
<dbReference type="AlphaFoldDB" id="A0A1M5BR47"/>
<feature type="transmembrane region" description="Helical" evidence="1">
    <location>
        <begin position="40"/>
        <end position="61"/>
    </location>
</feature>
<evidence type="ECO:0000256" key="1">
    <source>
        <dbReference type="SAM" id="Phobius"/>
    </source>
</evidence>
<dbReference type="Proteomes" id="UP000184327">
    <property type="component" value="Unassembled WGS sequence"/>
</dbReference>
<evidence type="ECO:0000313" key="3">
    <source>
        <dbReference type="Proteomes" id="UP000184327"/>
    </source>
</evidence>
<evidence type="ECO:0000313" key="2">
    <source>
        <dbReference type="EMBL" id="SHF44821.1"/>
    </source>
</evidence>
<keyword evidence="1" id="KW-0812">Transmembrane</keyword>
<proteinExistence type="predicted"/>
<keyword evidence="1" id="KW-1133">Transmembrane helix</keyword>
<dbReference type="OrthoDB" id="9180418at2"/>
<feature type="transmembrane region" description="Helical" evidence="1">
    <location>
        <begin position="99"/>
        <end position="119"/>
    </location>
</feature>
<gene>
    <name evidence="2" type="ORF">SAMN02745117_01959</name>
</gene>
<dbReference type="STRING" id="1122156.SAMN02745117_01959"/>
<organism evidence="2 3">
    <name type="scientific">Lampropedia hyalina DSM 16112</name>
    <dbReference type="NCBI Taxonomy" id="1122156"/>
    <lineage>
        <taxon>Bacteria</taxon>
        <taxon>Pseudomonadati</taxon>
        <taxon>Pseudomonadota</taxon>
        <taxon>Betaproteobacteria</taxon>
        <taxon>Burkholderiales</taxon>
        <taxon>Comamonadaceae</taxon>
        <taxon>Lampropedia</taxon>
    </lineage>
</organism>
<reference evidence="2 3" key="1">
    <citation type="submission" date="2016-11" db="EMBL/GenBank/DDBJ databases">
        <authorList>
            <person name="Jaros S."/>
            <person name="Januszkiewicz K."/>
            <person name="Wedrychowicz H."/>
        </authorList>
    </citation>
    <scope>NUCLEOTIDE SEQUENCE [LARGE SCALE GENOMIC DNA]</scope>
    <source>
        <strain evidence="2 3">DSM 16112</strain>
    </source>
</reference>
<protein>
    <submittedName>
        <fullName evidence="2">Uncharacterized protein</fullName>
    </submittedName>
</protein>
<name>A0A1M5BR47_9BURK</name>
<sequence>MLLLLIFPVLVAGFLACHLHPIYAYHLHRYEGQYLYLKSAQLGIQCLAIALIAALTAHFWLPSSLTIGNTRISLALAPELATAMQTAGVAATATEASKLAWFFILSVLTLGAAFIIKGWGHLSLLRRFGTRNARVFVIGELLEDSPLDNLLFKLSLHKDKYAMLTMNDRKVYVGKVISLGEPSETSGMDQDISIMPLMSGYRHKDDLTVKFTTHYDETEAAIYLSLRQDAIVSATEFDFEAYQNWNPPKDSESPEIAATSI</sequence>
<dbReference type="EMBL" id="FQUZ01000023">
    <property type="protein sequence ID" value="SHF44821.1"/>
    <property type="molecule type" value="Genomic_DNA"/>
</dbReference>
<keyword evidence="3" id="KW-1185">Reference proteome</keyword>